<proteinExistence type="inferred from homology"/>
<dbReference type="GO" id="GO:0016758">
    <property type="term" value="F:hexosyltransferase activity"/>
    <property type="evidence" value="ECO:0007669"/>
    <property type="project" value="UniProtKB-ARBA"/>
</dbReference>
<dbReference type="InterPro" id="IPR029044">
    <property type="entry name" value="Nucleotide-diphossugar_trans"/>
</dbReference>
<feature type="domain" description="Methyltransferase type 11" evidence="3">
    <location>
        <begin position="722"/>
        <end position="770"/>
    </location>
</feature>
<evidence type="ECO:0000259" key="3">
    <source>
        <dbReference type="Pfam" id="PF08241"/>
    </source>
</evidence>
<protein>
    <submittedName>
        <fullName evidence="4">Glycosyl transferase family 2</fullName>
    </submittedName>
</protein>
<comment type="caution">
    <text evidence="4">The sequence shown here is derived from an EMBL/GenBank/DDBJ whole genome shotgun (WGS) entry which is preliminary data.</text>
</comment>
<dbReference type="GO" id="GO:0008757">
    <property type="term" value="F:S-adenosylmethionine-dependent methyltransferase activity"/>
    <property type="evidence" value="ECO:0007669"/>
    <property type="project" value="InterPro"/>
</dbReference>
<keyword evidence="4" id="KW-0808">Transferase</keyword>
<comment type="similarity">
    <text evidence="1">Belongs to the glycosyltransferase 2 family.</text>
</comment>
<reference evidence="4 5" key="1">
    <citation type="submission" date="2017-09" db="EMBL/GenBank/DDBJ databases">
        <title>Large-scale bioinformatics analysis of Bacillus genomes uncovers conserved roles of natural products in bacterial physiology.</title>
        <authorList>
            <consortium name="Agbiome Team Llc"/>
            <person name="Bleich R.M."/>
            <person name="Grubbs K.J."/>
            <person name="Santa Maria K.C."/>
            <person name="Allen S.E."/>
            <person name="Farag S."/>
            <person name="Shank E.A."/>
            <person name="Bowers A."/>
        </authorList>
    </citation>
    <scope>NUCLEOTIDE SEQUENCE [LARGE SCALE GENOMIC DNA]</scope>
    <source>
        <strain evidence="4 5">AFS098222</strain>
    </source>
</reference>
<gene>
    <name evidence="4" type="ORF">COO17_18180</name>
</gene>
<dbReference type="SUPFAM" id="SSF53335">
    <property type="entry name" value="S-adenosyl-L-methionine-dependent methyltransferases"/>
    <property type="match status" value="1"/>
</dbReference>
<dbReference type="CDD" id="cd02440">
    <property type="entry name" value="AdoMet_MTases"/>
    <property type="match status" value="1"/>
</dbReference>
<dbReference type="RefSeq" id="WP_097815641.1">
    <property type="nucleotide sequence ID" value="NZ_NVPQ01000051.1"/>
</dbReference>
<dbReference type="Gene3D" id="3.90.550.10">
    <property type="entry name" value="Spore Coat Polysaccharide Biosynthesis Protein SpsA, Chain A"/>
    <property type="match status" value="2"/>
</dbReference>
<dbReference type="PANTHER" id="PTHR22916:SF3">
    <property type="entry name" value="UDP-GLCNAC:BETAGAL BETA-1,3-N-ACETYLGLUCOSAMINYLTRANSFERASE-LIKE PROTEIN 1"/>
    <property type="match status" value="1"/>
</dbReference>
<dbReference type="Proteomes" id="UP000220111">
    <property type="component" value="Unassembled WGS sequence"/>
</dbReference>
<dbReference type="InterPro" id="IPR013216">
    <property type="entry name" value="Methyltransf_11"/>
</dbReference>
<evidence type="ECO:0000259" key="2">
    <source>
        <dbReference type="Pfam" id="PF00535"/>
    </source>
</evidence>
<dbReference type="PANTHER" id="PTHR22916">
    <property type="entry name" value="GLYCOSYLTRANSFERASE"/>
    <property type="match status" value="1"/>
</dbReference>
<dbReference type="FunFam" id="3.90.550.10:FF:000120">
    <property type="entry name" value="Glycosyl transferase, family 2"/>
    <property type="match status" value="2"/>
</dbReference>
<dbReference type="InterPro" id="IPR001173">
    <property type="entry name" value="Glyco_trans_2-like"/>
</dbReference>
<feature type="domain" description="Glycosyltransferase 2-like" evidence="2">
    <location>
        <begin position="325"/>
        <end position="450"/>
    </location>
</feature>
<evidence type="ECO:0000313" key="4">
    <source>
        <dbReference type="EMBL" id="PDY39780.1"/>
    </source>
</evidence>
<dbReference type="FunFam" id="3.40.50.150:FF:000531">
    <property type="entry name" value="Glycosyl transferase"/>
    <property type="match status" value="1"/>
</dbReference>
<accession>A0A2A7BPT0</accession>
<dbReference type="Gene3D" id="3.40.50.150">
    <property type="entry name" value="Vaccinia Virus protein VP39"/>
    <property type="match status" value="1"/>
</dbReference>
<dbReference type="AlphaFoldDB" id="A0A2A7BPT0"/>
<evidence type="ECO:0000313" key="5">
    <source>
        <dbReference type="Proteomes" id="UP000220111"/>
    </source>
</evidence>
<evidence type="ECO:0000256" key="1">
    <source>
        <dbReference type="ARBA" id="ARBA00006739"/>
    </source>
</evidence>
<dbReference type="EMBL" id="NVPQ01000051">
    <property type="protein sequence ID" value="PDY39780.1"/>
    <property type="molecule type" value="Genomic_DNA"/>
</dbReference>
<feature type="domain" description="Glycosyltransferase 2-like" evidence="2">
    <location>
        <begin position="19"/>
        <end position="148"/>
    </location>
</feature>
<dbReference type="SUPFAM" id="SSF53448">
    <property type="entry name" value="Nucleotide-diphospho-sugar transferases"/>
    <property type="match status" value="2"/>
</dbReference>
<dbReference type="InterPro" id="IPR029063">
    <property type="entry name" value="SAM-dependent_MTases_sf"/>
</dbReference>
<name>A0A2A7BPT0_9BACI</name>
<dbReference type="Pfam" id="PF08241">
    <property type="entry name" value="Methyltransf_11"/>
    <property type="match status" value="1"/>
</dbReference>
<sequence>MGNRFEKSEEAIDRIPLVSVLIPTYNRPGYFEKALCSVLQQTYSNIEIIVGDDSTNDETENVLQKYLCDHSNIIYIKNRSTLGQFENALMLFNEANGEYINFLMDDDIFHMNKIEKMMKYFFNDLDNEIKLVTSHRQVIDDKGKELRHIYSTVRLFEEDTIIEGTELGNRVIVDQKNYIGEPTTVLFRKNDLQEPYGIFDKRRYLCNVDIASWLSLLSKGKAVYIAETLSHFRLHSGQQLNESNKLMDGVEDFSHSIIVGEKYGFLSTEKELYKAITNFLDYAKKLVPSSILYTLDYYRQIKRKEINIEKKKQYRNNNSHLPKVSILIPAYNKPHYLELALKSALNQTYENIEIIISDDSTNGEIQAMIQPYLSEYECITYVKNKPRLEAENFNKCIELANGDYINFLLDDDLFHPEKIKRMMNCFFSLENISFVTSYRELIDENGKVLSPSTLNMKIAKETTLFEGKELGDYMLKNLKNVVGEPTTVLFNRKFLGGDFGCFKGKAYSAINDIATWLDMMKKGKVVYIEEPLSYFRQHSGENQKQMQFTLKTIEEWIELIIDAYNSGFLNCEQDYKECLTNCLENAVLIIKDVVKNSQLNQIDNEKIGKELNKLVNRIFEKEVCYCQFCNQQFEKFSPWPEHYAFPKYKFEMWNKDTGICPVCDSMDRERLYRVYIEMETDLLSGNDTMLHIAPEAKLRSWFAQYKNIIYVCGDIEPKDPLMQEIDVTRIPYENDTFDVILCGHVLQYVQDDEKAMRELYRVLKTNGWGIIQAPIVMNVDIIIENELILTPKLRKLAFGHEEHVRIYNQSGFIQRLMNVGFKVELYNIAEKQGMKSARKFGLSETDVLYIVRK</sequence>
<dbReference type="Pfam" id="PF00535">
    <property type="entry name" value="Glycos_transf_2"/>
    <property type="match status" value="2"/>
</dbReference>
<organism evidence="4 5">
    <name type="scientific">Bacillus wiedmannii</name>
    <dbReference type="NCBI Taxonomy" id="1890302"/>
    <lineage>
        <taxon>Bacteria</taxon>
        <taxon>Bacillati</taxon>
        <taxon>Bacillota</taxon>
        <taxon>Bacilli</taxon>
        <taxon>Bacillales</taxon>
        <taxon>Bacillaceae</taxon>
        <taxon>Bacillus</taxon>
        <taxon>Bacillus cereus group</taxon>
    </lineage>
</organism>